<gene>
    <name evidence="1" type="ORF">E5331_12220</name>
</gene>
<evidence type="ECO:0000313" key="1">
    <source>
        <dbReference type="EMBL" id="TGY77942.1"/>
    </source>
</evidence>
<proteinExistence type="predicted"/>
<evidence type="ECO:0000313" key="2">
    <source>
        <dbReference type="Proteomes" id="UP000306319"/>
    </source>
</evidence>
<reference evidence="1" key="1">
    <citation type="submission" date="2019-04" db="EMBL/GenBank/DDBJ databases">
        <title>Microbes associate with the intestines of laboratory mice.</title>
        <authorList>
            <person name="Navarre W."/>
            <person name="Wong E."/>
            <person name="Huang K."/>
            <person name="Tropini C."/>
            <person name="Ng K."/>
            <person name="Yu B."/>
        </authorList>
    </citation>
    <scope>NUCLEOTIDE SEQUENCE</scope>
    <source>
        <strain evidence="1">NM04_E33</strain>
    </source>
</reference>
<name>A0AC61RC53_9BACT</name>
<keyword evidence="2" id="KW-1185">Reference proteome</keyword>
<dbReference type="Proteomes" id="UP000306319">
    <property type="component" value="Unassembled WGS sequence"/>
</dbReference>
<sequence>MRFKNLLYCLVLSAFCASPLFGEETQRMSLSLSEVMMRARRNSVDAEVALNQLKSAYWEYRSYRAELLPEVSLNATLPSYRKQYSSYMNNDGSYSFVRNNYLQMDGELSVTQNIWLTGGKVSVNTSLDFYRQLGSPAFNRYMTIPVALTLTQPIFGVNNLKWDRRIEPVRYSEAKAQFLSATENVALTAINYYFSLLMAQENHSIAEQNLENAERLYEVAKEKREMGRISQNDLLQMELNLLNAKSDLTDCVSDLKSNMFNLRSFLDYGENVDIVPEIPVDVPEVEINYGDALEKALANNKFAKNMLRRQLEADYEVAKAKGAQREINLFAQIGYTGTDKNFAGGYQNLKDNQVVEIGFEIPLVDWGRRKGKVKVAESNRKLVESQVRQENMNFNQNLFILVERYGNQLRQLETARRADEIAQKRYATNVETFLIGKISTLDLNDSRVKKDEARREYVNELYRFWNYYYQIRSLTLWDYQKDTGIDADFDSIIK</sequence>
<dbReference type="EMBL" id="SRYB01000018">
    <property type="protein sequence ID" value="TGY77942.1"/>
    <property type="molecule type" value="Genomic_DNA"/>
</dbReference>
<organism evidence="1 2">
    <name type="scientific">Lepagella muris</name>
    <dbReference type="NCBI Taxonomy" id="3032870"/>
    <lineage>
        <taxon>Bacteria</taxon>
        <taxon>Pseudomonadati</taxon>
        <taxon>Bacteroidota</taxon>
        <taxon>Bacteroidia</taxon>
        <taxon>Bacteroidales</taxon>
        <taxon>Muribaculaceae</taxon>
        <taxon>Lepagella</taxon>
    </lineage>
</organism>
<accession>A0AC61RC53</accession>
<protein>
    <submittedName>
        <fullName evidence="1">TolC family protein</fullName>
    </submittedName>
</protein>
<comment type="caution">
    <text evidence="1">The sequence shown here is derived from an EMBL/GenBank/DDBJ whole genome shotgun (WGS) entry which is preliminary data.</text>
</comment>